<keyword evidence="1" id="KW-0808">Transferase</keyword>
<dbReference type="PIRSF" id="PIRSF017393">
    <property type="entry name" value="MTase_SAV2177"/>
    <property type="match status" value="1"/>
</dbReference>
<sequence length="270" mass="29480">MTDAHDEQSAQISTTEPHSARIWNYWLGGKDHYEVDRVAGEQFREAFPGIVDNARAFRHFLARAIRHLAGEAGIDQFLDVGTGLPTVDNTHQVAQRVNPAARIVYVDNDPLVLLHAHALLTSHPDGVTDYLDADLRAPATILQRARRTLDFERPVALILSGILGHVADYEEARAIVADLLNALPSGSYLLVCDGTATNAELLEAQQAHNEDNEGGGVVYHLRTPEQMAGYFEGLELVEPGVVPCPDWRREVAPLTDAAPVDAYGGVGRKP</sequence>
<name>A0ABT6ZZ07_9ACTN</name>
<dbReference type="RefSeq" id="WP_274046606.1">
    <property type="nucleotide sequence ID" value="NZ_JANCPR020000020.1"/>
</dbReference>
<dbReference type="EMBL" id="JANCPR020000020">
    <property type="protein sequence ID" value="MDJ1134305.1"/>
    <property type="molecule type" value="Genomic_DNA"/>
</dbReference>
<dbReference type="Pfam" id="PF04672">
    <property type="entry name" value="Methyltransf_19"/>
    <property type="match status" value="1"/>
</dbReference>
<accession>A0ABT6ZZ07</accession>
<reference evidence="1 2" key="1">
    <citation type="submission" date="2023-05" db="EMBL/GenBank/DDBJ databases">
        <title>Streptantibioticus silvisoli sp. nov., acidotolerant actinomycetes 1 from pine litter.</title>
        <authorList>
            <person name="Swiecimska M."/>
            <person name="Golinska P."/>
            <person name="Sangal V."/>
            <person name="Wachnowicz B."/>
            <person name="Goodfellow M."/>
        </authorList>
    </citation>
    <scope>NUCLEOTIDE SEQUENCE [LARGE SCALE GENOMIC DNA]</scope>
    <source>
        <strain evidence="1 2">DSM 42109</strain>
    </source>
</reference>
<dbReference type="InterPro" id="IPR006764">
    <property type="entry name" value="SAM_dep_MeTrfase_SAV2177_type"/>
</dbReference>
<dbReference type="SUPFAM" id="SSF53335">
    <property type="entry name" value="S-adenosyl-L-methionine-dependent methyltransferases"/>
    <property type="match status" value="1"/>
</dbReference>
<dbReference type="GO" id="GO:0008168">
    <property type="term" value="F:methyltransferase activity"/>
    <property type="evidence" value="ECO:0007669"/>
    <property type="project" value="UniProtKB-KW"/>
</dbReference>
<comment type="caution">
    <text evidence="1">The sequence shown here is derived from an EMBL/GenBank/DDBJ whole genome shotgun (WGS) entry which is preliminary data.</text>
</comment>
<evidence type="ECO:0000313" key="1">
    <source>
        <dbReference type="EMBL" id="MDJ1134305.1"/>
    </source>
</evidence>
<dbReference type="Gene3D" id="3.40.50.150">
    <property type="entry name" value="Vaccinia Virus protein VP39"/>
    <property type="match status" value="1"/>
</dbReference>
<gene>
    <name evidence="1" type="ORF">NMN56_020530</name>
</gene>
<keyword evidence="2" id="KW-1185">Reference proteome</keyword>
<proteinExistence type="predicted"/>
<evidence type="ECO:0000313" key="2">
    <source>
        <dbReference type="Proteomes" id="UP001214441"/>
    </source>
</evidence>
<dbReference type="EC" id="2.1.1.-" evidence="1"/>
<dbReference type="Proteomes" id="UP001214441">
    <property type="component" value="Unassembled WGS sequence"/>
</dbReference>
<dbReference type="GO" id="GO:0032259">
    <property type="term" value="P:methylation"/>
    <property type="evidence" value="ECO:0007669"/>
    <property type="project" value="UniProtKB-KW"/>
</dbReference>
<dbReference type="InterPro" id="IPR029063">
    <property type="entry name" value="SAM-dependent_MTases_sf"/>
</dbReference>
<organism evidence="1 2">
    <name type="scientific">Streptomyces iconiensis</name>
    <dbReference type="NCBI Taxonomy" id="1384038"/>
    <lineage>
        <taxon>Bacteria</taxon>
        <taxon>Bacillati</taxon>
        <taxon>Actinomycetota</taxon>
        <taxon>Actinomycetes</taxon>
        <taxon>Kitasatosporales</taxon>
        <taxon>Streptomycetaceae</taxon>
        <taxon>Streptomyces</taxon>
    </lineage>
</organism>
<keyword evidence="1" id="KW-0489">Methyltransferase</keyword>
<protein>
    <submittedName>
        <fullName evidence="1">SAM-dependent methyltransferase</fullName>
        <ecNumber evidence="1">2.1.1.-</ecNumber>
    </submittedName>
</protein>